<feature type="compositionally biased region" description="Low complexity" evidence="1">
    <location>
        <begin position="135"/>
        <end position="147"/>
    </location>
</feature>
<dbReference type="OrthoDB" id="312256at2759"/>
<keyword evidence="3" id="KW-1185">Reference proteome</keyword>
<dbReference type="GeneID" id="7845017"/>
<gene>
    <name evidence="2" type="ORF">TTHERM_00780650</name>
</gene>
<evidence type="ECO:0000256" key="1">
    <source>
        <dbReference type="SAM" id="MobiDB-lite"/>
    </source>
</evidence>
<proteinExistence type="predicted"/>
<dbReference type="AlphaFoldDB" id="I7LXR3"/>
<feature type="compositionally biased region" description="Polar residues" evidence="1">
    <location>
        <begin position="122"/>
        <end position="134"/>
    </location>
</feature>
<protein>
    <submittedName>
        <fullName evidence="2">Uncharacterized protein</fullName>
    </submittedName>
</protein>
<dbReference type="KEGG" id="tet:TTHERM_00780650"/>
<reference evidence="3" key="1">
    <citation type="journal article" date="2006" name="PLoS Biol.">
        <title>Macronuclear genome sequence of the ciliate Tetrahymena thermophila, a model eukaryote.</title>
        <authorList>
            <person name="Eisen J.A."/>
            <person name="Coyne R.S."/>
            <person name="Wu M."/>
            <person name="Wu D."/>
            <person name="Thiagarajan M."/>
            <person name="Wortman J.R."/>
            <person name="Badger J.H."/>
            <person name="Ren Q."/>
            <person name="Amedeo P."/>
            <person name="Jones K.M."/>
            <person name="Tallon L.J."/>
            <person name="Delcher A.L."/>
            <person name="Salzberg S.L."/>
            <person name="Silva J.C."/>
            <person name="Haas B.J."/>
            <person name="Majoros W.H."/>
            <person name="Farzad M."/>
            <person name="Carlton J.M."/>
            <person name="Smith R.K. Jr."/>
            <person name="Garg J."/>
            <person name="Pearlman R.E."/>
            <person name="Karrer K.M."/>
            <person name="Sun L."/>
            <person name="Manning G."/>
            <person name="Elde N.C."/>
            <person name="Turkewitz A.P."/>
            <person name="Asai D.J."/>
            <person name="Wilkes D.E."/>
            <person name="Wang Y."/>
            <person name="Cai H."/>
            <person name="Collins K."/>
            <person name="Stewart B.A."/>
            <person name="Lee S.R."/>
            <person name="Wilamowska K."/>
            <person name="Weinberg Z."/>
            <person name="Ruzzo W.L."/>
            <person name="Wloga D."/>
            <person name="Gaertig J."/>
            <person name="Frankel J."/>
            <person name="Tsao C.-C."/>
            <person name="Gorovsky M.A."/>
            <person name="Keeling P.J."/>
            <person name="Waller R.F."/>
            <person name="Patron N.J."/>
            <person name="Cherry J.M."/>
            <person name="Stover N.A."/>
            <person name="Krieger C.J."/>
            <person name="del Toro C."/>
            <person name="Ryder H.F."/>
            <person name="Williamson S.C."/>
            <person name="Barbeau R.A."/>
            <person name="Hamilton E.P."/>
            <person name="Orias E."/>
        </authorList>
    </citation>
    <scope>NUCLEOTIDE SEQUENCE [LARGE SCALE GENOMIC DNA]</scope>
    <source>
        <strain evidence="3">SB210</strain>
    </source>
</reference>
<dbReference type="InParanoid" id="I7LXR3"/>
<accession>I7LXR3</accession>
<sequence>MEKLQLPHAKLFYFSAELYKNHTITENEKLKLKEMVINDEPQVFELLERYQANGNETEFVNGLLSLLRPHQRQLFQPQTTQQDQGNYKQRTYEPEQHVPPQPIVQQQPKLGQQDQGRRDKFSNNTQQQPENQESNINNQEPLNPNNEEIAQFIEKHPDCPDEISSPLGLKLLKRKQKAQKANPQVKDYLKPYKIDQE</sequence>
<feature type="region of interest" description="Disordered" evidence="1">
    <location>
        <begin position="174"/>
        <end position="197"/>
    </location>
</feature>
<dbReference type="RefSeq" id="XP_001026221.2">
    <property type="nucleotide sequence ID" value="XM_001026221.2"/>
</dbReference>
<feature type="region of interest" description="Disordered" evidence="1">
    <location>
        <begin position="76"/>
        <end position="147"/>
    </location>
</feature>
<evidence type="ECO:0000313" key="2">
    <source>
        <dbReference type="EMBL" id="EAS05976.2"/>
    </source>
</evidence>
<feature type="compositionally biased region" description="Basic and acidic residues" evidence="1">
    <location>
        <begin position="187"/>
        <end position="197"/>
    </location>
</feature>
<organism evidence="2 3">
    <name type="scientific">Tetrahymena thermophila (strain SB210)</name>
    <dbReference type="NCBI Taxonomy" id="312017"/>
    <lineage>
        <taxon>Eukaryota</taxon>
        <taxon>Sar</taxon>
        <taxon>Alveolata</taxon>
        <taxon>Ciliophora</taxon>
        <taxon>Intramacronucleata</taxon>
        <taxon>Oligohymenophorea</taxon>
        <taxon>Hymenostomatida</taxon>
        <taxon>Tetrahymenina</taxon>
        <taxon>Tetrahymenidae</taxon>
        <taxon>Tetrahymena</taxon>
    </lineage>
</organism>
<dbReference type="EMBL" id="GG662313">
    <property type="protein sequence ID" value="EAS05976.2"/>
    <property type="molecule type" value="Genomic_DNA"/>
</dbReference>
<evidence type="ECO:0000313" key="3">
    <source>
        <dbReference type="Proteomes" id="UP000009168"/>
    </source>
</evidence>
<feature type="compositionally biased region" description="Low complexity" evidence="1">
    <location>
        <begin position="103"/>
        <end position="114"/>
    </location>
</feature>
<dbReference type="Proteomes" id="UP000009168">
    <property type="component" value="Unassembled WGS sequence"/>
</dbReference>
<name>I7LXR3_TETTS</name>